<dbReference type="STRING" id="1236973.JCM9157_4681"/>
<name>W4R1I6_HALA3</name>
<feature type="binding site" evidence="12">
    <location>
        <position position="247"/>
    </location>
    <ligand>
        <name>K(+)</name>
        <dbReference type="ChEBI" id="CHEBI:29103"/>
    </ligand>
</feature>
<dbReference type="NCBIfam" id="TIGR02152">
    <property type="entry name" value="D_ribokin_bact"/>
    <property type="match status" value="1"/>
</dbReference>
<gene>
    <name evidence="12" type="primary">rbsK</name>
    <name evidence="14" type="ORF">JCM9157_4681</name>
</gene>
<keyword evidence="5 12" id="KW-0479">Metal-binding</keyword>
<evidence type="ECO:0000256" key="10">
    <source>
        <dbReference type="ARBA" id="ARBA00022958"/>
    </source>
</evidence>
<feature type="binding site" evidence="12">
    <location>
        <begin position="220"/>
        <end position="225"/>
    </location>
    <ligand>
        <name>ATP</name>
        <dbReference type="ChEBI" id="CHEBI:30616"/>
    </ligand>
</feature>
<protein>
    <recommendedName>
        <fullName evidence="3 12">Ribokinase</fullName>
        <shortName evidence="12">RK</shortName>
        <ecNumber evidence="2 12">2.7.1.15</ecNumber>
    </recommendedName>
</protein>
<dbReference type="InterPro" id="IPR002139">
    <property type="entry name" value="Ribo/fructo_kinase"/>
</dbReference>
<dbReference type="PANTHER" id="PTHR10584">
    <property type="entry name" value="SUGAR KINASE"/>
    <property type="match status" value="1"/>
</dbReference>
<proteinExistence type="inferred from homology"/>
<dbReference type="EMBL" id="BAUV01000071">
    <property type="protein sequence ID" value="GAE37404.1"/>
    <property type="molecule type" value="Genomic_DNA"/>
</dbReference>
<dbReference type="InterPro" id="IPR011611">
    <property type="entry name" value="PfkB_dom"/>
</dbReference>
<dbReference type="GO" id="GO:0019303">
    <property type="term" value="P:D-ribose catabolic process"/>
    <property type="evidence" value="ECO:0007669"/>
    <property type="project" value="UniProtKB-UniRule"/>
</dbReference>
<evidence type="ECO:0000256" key="11">
    <source>
        <dbReference type="ARBA" id="ARBA00023277"/>
    </source>
</evidence>
<evidence type="ECO:0000256" key="6">
    <source>
        <dbReference type="ARBA" id="ARBA00022741"/>
    </source>
</evidence>
<dbReference type="OrthoDB" id="9775849at2"/>
<accession>W4R1I6</accession>
<evidence type="ECO:0000256" key="8">
    <source>
        <dbReference type="ARBA" id="ARBA00022840"/>
    </source>
</evidence>
<dbReference type="PROSITE" id="PS00584">
    <property type="entry name" value="PFKB_KINASES_2"/>
    <property type="match status" value="1"/>
</dbReference>
<comment type="caution">
    <text evidence="14">The sequence shown here is derived from an EMBL/GenBank/DDBJ whole genome shotgun (WGS) entry which is preliminary data.</text>
</comment>
<evidence type="ECO:0000256" key="4">
    <source>
        <dbReference type="ARBA" id="ARBA00022679"/>
    </source>
</evidence>
<dbReference type="GO" id="GO:0005524">
    <property type="term" value="F:ATP binding"/>
    <property type="evidence" value="ECO:0007669"/>
    <property type="project" value="UniProtKB-UniRule"/>
</dbReference>
<keyword evidence="8 12" id="KW-0067">ATP-binding</keyword>
<evidence type="ECO:0000256" key="12">
    <source>
        <dbReference type="HAMAP-Rule" id="MF_01987"/>
    </source>
</evidence>
<feature type="binding site" evidence="12">
    <location>
        <position position="249"/>
    </location>
    <ligand>
        <name>K(+)</name>
        <dbReference type="ChEBI" id="CHEBI:29103"/>
    </ligand>
</feature>
<sequence length="305" mass="32278">MPKVVVVGSYIVDLMCRTPHIPKPGETVLGGSFQMGPGGKGGNQAVAAARLGSDVTMVTKVGKDVFGEEAIRNFQKEGIDISRVNCDEKEATGTALIAVDQHGENMIVVALGACGSLTEEDVEQARGEFADADIILVQLETSIEAVKKTIELANEFVKPVILNPAPYQEIGEDLLKGVTYITPNETEVFALTGIEVTNFSQAQKAAIKLTNKGVSTVIITLGRKGCFVYDGTDAGRMIAGYEVKAVDTTGAGDAFNGAFATFISQGFNLDEAARLSNSVAALSVTKIGTSVSMPYKEELDFLKDN</sequence>
<comment type="activity regulation">
    <text evidence="12">Activated by a monovalent cation that binds near, but not in, the active site. The most likely occupant of the site in vivo is potassium. Ion binding induces a conformational change that may alter substrate affinity.</text>
</comment>
<feature type="binding site" evidence="12">
    <location>
        <position position="292"/>
    </location>
    <ligand>
        <name>K(+)</name>
        <dbReference type="ChEBI" id="CHEBI:29103"/>
    </ligand>
</feature>
<dbReference type="eggNOG" id="COG0524">
    <property type="taxonomic scope" value="Bacteria"/>
</dbReference>
<evidence type="ECO:0000256" key="3">
    <source>
        <dbReference type="ARBA" id="ARBA00016943"/>
    </source>
</evidence>
<comment type="caution">
    <text evidence="12">Lacks conserved residue(s) required for the propagation of feature annotation.</text>
</comment>
<feature type="binding site" evidence="12">
    <location>
        <begin position="39"/>
        <end position="43"/>
    </location>
    <ligand>
        <name>substrate</name>
    </ligand>
</feature>
<comment type="subunit">
    <text evidence="12">Homodimer.</text>
</comment>
<keyword evidence="10 12" id="KW-0630">Potassium</keyword>
<keyword evidence="11 12" id="KW-0119">Carbohydrate metabolism</keyword>
<feature type="active site" description="Proton acceptor" evidence="12">
    <location>
        <position position="253"/>
    </location>
</feature>
<feature type="binding site" evidence="12">
    <location>
        <position position="253"/>
    </location>
    <ligand>
        <name>substrate</name>
    </ligand>
</feature>
<dbReference type="PANTHER" id="PTHR10584:SF166">
    <property type="entry name" value="RIBOKINASE"/>
    <property type="match status" value="1"/>
</dbReference>
<comment type="subcellular location">
    <subcellularLocation>
        <location evidence="12">Cytoplasm</location>
    </subcellularLocation>
</comment>
<keyword evidence="12" id="KW-0963">Cytoplasm</keyword>
<feature type="binding site" evidence="12">
    <location>
        <position position="140"/>
    </location>
    <ligand>
        <name>substrate</name>
    </ligand>
</feature>
<feature type="binding site" evidence="12">
    <location>
        <position position="286"/>
    </location>
    <ligand>
        <name>K(+)</name>
        <dbReference type="ChEBI" id="CHEBI:29103"/>
    </ligand>
</feature>
<dbReference type="EC" id="2.7.1.15" evidence="2 12"/>
<dbReference type="SUPFAM" id="SSF53613">
    <property type="entry name" value="Ribokinase-like"/>
    <property type="match status" value="1"/>
</dbReference>
<organism evidence="14 15">
    <name type="scientific">Halalkalibacter akibai (strain ATCC 43226 / DSM 21942 / CIP 109018 / JCM 9157 / 1139)</name>
    <name type="common">Bacillus akibai</name>
    <dbReference type="NCBI Taxonomy" id="1236973"/>
    <lineage>
        <taxon>Bacteria</taxon>
        <taxon>Bacillati</taxon>
        <taxon>Bacillota</taxon>
        <taxon>Bacilli</taxon>
        <taxon>Bacillales</taxon>
        <taxon>Bacillaceae</taxon>
        <taxon>Halalkalibacter</taxon>
    </lineage>
</organism>
<feature type="binding site" evidence="12">
    <location>
        <position position="184"/>
    </location>
    <ligand>
        <name>ATP</name>
        <dbReference type="ChEBI" id="CHEBI:30616"/>
    </ligand>
</feature>
<dbReference type="AlphaFoldDB" id="W4R1I6"/>
<reference evidence="14 15" key="1">
    <citation type="journal article" date="2014" name="Genome Announc.">
        <title>Draft Genome Sequences of Three Alkaliphilic Bacillus Strains, Bacillus wakoensis JCM 9140T, Bacillus akibai JCM 9157T, and Bacillus hemicellulosilyticus JCM 9152T.</title>
        <authorList>
            <person name="Yuki M."/>
            <person name="Oshima K."/>
            <person name="Suda W."/>
            <person name="Oshida Y."/>
            <person name="Kitamura K."/>
            <person name="Iida T."/>
            <person name="Hattori M."/>
            <person name="Ohkuma M."/>
        </authorList>
    </citation>
    <scope>NUCLEOTIDE SEQUENCE [LARGE SCALE GENOMIC DNA]</scope>
    <source>
        <strain evidence="14 15">JCM 9157</strain>
    </source>
</reference>
<feature type="binding site" evidence="12">
    <location>
        <begin position="252"/>
        <end position="253"/>
    </location>
    <ligand>
        <name>ATP</name>
        <dbReference type="ChEBI" id="CHEBI:30616"/>
    </ligand>
</feature>
<keyword evidence="6 12" id="KW-0547">Nucleotide-binding</keyword>
<dbReference type="Proteomes" id="UP000018896">
    <property type="component" value="Unassembled WGS sequence"/>
</dbReference>
<evidence type="ECO:0000313" key="15">
    <source>
        <dbReference type="Proteomes" id="UP000018896"/>
    </source>
</evidence>
<feature type="binding site" evidence="12">
    <location>
        <begin position="11"/>
        <end position="13"/>
    </location>
    <ligand>
        <name>substrate</name>
    </ligand>
</feature>
<dbReference type="Gene3D" id="3.40.1190.20">
    <property type="match status" value="1"/>
</dbReference>
<comment type="function">
    <text evidence="12">Catalyzes the phosphorylation of ribose at O-5 in a reaction requiring ATP and magnesium. The resulting D-ribose-5-phosphate can then be used either for sythesis of nucleotides, histidine, and tryptophan, or as a component of the pentose phosphate pathway.</text>
</comment>
<dbReference type="GO" id="GO:0046872">
    <property type="term" value="F:metal ion binding"/>
    <property type="evidence" value="ECO:0007669"/>
    <property type="project" value="UniProtKB-KW"/>
</dbReference>
<dbReference type="InterPro" id="IPR011877">
    <property type="entry name" value="Ribokinase"/>
</dbReference>
<feature type="binding site" evidence="12">
    <location>
        <position position="288"/>
    </location>
    <ligand>
        <name>K(+)</name>
        <dbReference type="ChEBI" id="CHEBI:29103"/>
    </ligand>
</feature>
<dbReference type="UniPathway" id="UPA00916">
    <property type="reaction ID" value="UER00889"/>
</dbReference>
<feature type="binding site" evidence="12">
    <location>
        <position position="283"/>
    </location>
    <ligand>
        <name>K(+)</name>
        <dbReference type="ChEBI" id="CHEBI:29103"/>
    </ligand>
</feature>
<dbReference type="CDD" id="cd01174">
    <property type="entry name" value="ribokinase"/>
    <property type="match status" value="1"/>
</dbReference>
<evidence type="ECO:0000259" key="13">
    <source>
        <dbReference type="Pfam" id="PF00294"/>
    </source>
</evidence>
<feature type="binding site" evidence="12">
    <location>
        <position position="277"/>
    </location>
    <ligand>
        <name>ATP</name>
        <dbReference type="ChEBI" id="CHEBI:30616"/>
    </ligand>
</feature>
<dbReference type="RefSeq" id="WP_035668121.1">
    <property type="nucleotide sequence ID" value="NZ_BAUV01000071.1"/>
</dbReference>
<dbReference type="GO" id="GO:0004747">
    <property type="term" value="F:ribokinase activity"/>
    <property type="evidence" value="ECO:0007669"/>
    <property type="project" value="UniProtKB-UniRule"/>
</dbReference>
<evidence type="ECO:0000256" key="5">
    <source>
        <dbReference type="ARBA" id="ARBA00022723"/>
    </source>
</evidence>
<dbReference type="GO" id="GO:0005829">
    <property type="term" value="C:cytosol"/>
    <property type="evidence" value="ECO:0007669"/>
    <property type="project" value="TreeGrafter"/>
</dbReference>
<keyword evidence="9 12" id="KW-0460">Magnesium</keyword>
<feature type="domain" description="Carbohydrate kinase PfkB" evidence="13">
    <location>
        <begin position="1"/>
        <end position="294"/>
    </location>
</feature>
<dbReference type="InterPro" id="IPR002173">
    <property type="entry name" value="Carboh/pur_kinase_PfkB_CS"/>
</dbReference>
<evidence type="ECO:0000313" key="14">
    <source>
        <dbReference type="EMBL" id="GAE37404.1"/>
    </source>
</evidence>
<evidence type="ECO:0000256" key="2">
    <source>
        <dbReference type="ARBA" id="ARBA00012035"/>
    </source>
</evidence>
<comment type="similarity">
    <text evidence="12">Belongs to the carbohydrate kinase PfkB family. Ribokinase subfamily.</text>
</comment>
<keyword evidence="4 12" id="KW-0808">Transferase</keyword>
<comment type="cofactor">
    <cofactor evidence="12">
        <name>Mg(2+)</name>
        <dbReference type="ChEBI" id="CHEBI:18420"/>
    </cofactor>
    <text evidence="12">Requires a divalent cation, most likely magnesium in vivo, as an electrophilic catalyst to aid phosphoryl group transfer. It is the chelate of the metal and the nucleotide that is the actual substrate.</text>
</comment>
<dbReference type="InterPro" id="IPR029056">
    <property type="entry name" value="Ribokinase-like"/>
</dbReference>
<comment type="similarity">
    <text evidence="1">Belongs to the carbohydrate kinase pfkB family.</text>
</comment>
<keyword evidence="7 12" id="KW-0418">Kinase</keyword>
<keyword evidence="15" id="KW-1185">Reference proteome</keyword>
<evidence type="ECO:0000256" key="9">
    <source>
        <dbReference type="ARBA" id="ARBA00022842"/>
    </source>
</evidence>
<evidence type="ECO:0000256" key="1">
    <source>
        <dbReference type="ARBA" id="ARBA00005380"/>
    </source>
</evidence>
<dbReference type="PRINTS" id="PR00990">
    <property type="entry name" value="RIBOKINASE"/>
</dbReference>
<comment type="pathway">
    <text evidence="12">Carbohydrate metabolism; D-ribose degradation; D-ribose 5-phosphate from beta-D-ribopyranose: step 2/2.</text>
</comment>
<evidence type="ECO:0000256" key="7">
    <source>
        <dbReference type="ARBA" id="ARBA00022777"/>
    </source>
</evidence>
<dbReference type="HAMAP" id="MF_01987">
    <property type="entry name" value="Ribokinase"/>
    <property type="match status" value="1"/>
</dbReference>
<comment type="catalytic activity">
    <reaction evidence="12">
        <text>D-ribose + ATP = D-ribose 5-phosphate + ADP + H(+)</text>
        <dbReference type="Rhea" id="RHEA:13697"/>
        <dbReference type="ChEBI" id="CHEBI:15378"/>
        <dbReference type="ChEBI" id="CHEBI:30616"/>
        <dbReference type="ChEBI" id="CHEBI:47013"/>
        <dbReference type="ChEBI" id="CHEBI:78346"/>
        <dbReference type="ChEBI" id="CHEBI:456216"/>
        <dbReference type="EC" id="2.7.1.15"/>
    </reaction>
</comment>
<dbReference type="Pfam" id="PF00294">
    <property type="entry name" value="PfkB"/>
    <property type="match status" value="1"/>
</dbReference>